<evidence type="ECO:0000259" key="1">
    <source>
        <dbReference type="PROSITE" id="PS50943"/>
    </source>
</evidence>
<evidence type="ECO:0000313" key="3">
    <source>
        <dbReference type="Proteomes" id="UP001250218"/>
    </source>
</evidence>
<feature type="domain" description="HTH cro/C1-type" evidence="1">
    <location>
        <begin position="7"/>
        <end position="59"/>
    </location>
</feature>
<dbReference type="EMBL" id="JARQDL010000001">
    <property type="protein sequence ID" value="MDT2944644.1"/>
    <property type="molecule type" value="Genomic_DNA"/>
</dbReference>
<dbReference type="CDD" id="cd00093">
    <property type="entry name" value="HTH_XRE"/>
    <property type="match status" value="1"/>
</dbReference>
<proteinExistence type="predicted"/>
<reference evidence="2" key="1">
    <citation type="submission" date="2023-03" db="EMBL/GenBank/DDBJ databases">
        <authorList>
            <person name="Shen W."/>
            <person name="Cai J."/>
        </authorList>
    </citation>
    <scope>NUCLEOTIDE SEQUENCE</scope>
    <source>
        <strain evidence="2">Y37</strain>
    </source>
</reference>
<dbReference type="SMART" id="SM00530">
    <property type="entry name" value="HTH_XRE"/>
    <property type="match status" value="1"/>
</dbReference>
<dbReference type="InterPro" id="IPR010982">
    <property type="entry name" value="Lambda_DNA-bd_dom_sf"/>
</dbReference>
<dbReference type="InterPro" id="IPR001387">
    <property type="entry name" value="Cro/C1-type_HTH"/>
</dbReference>
<dbReference type="PROSITE" id="PS50943">
    <property type="entry name" value="HTH_CROC1"/>
    <property type="match status" value="1"/>
</dbReference>
<comment type="caution">
    <text evidence="2">The sequence shown here is derived from an EMBL/GenBank/DDBJ whole genome shotgun (WGS) entry which is preliminary data.</text>
</comment>
<dbReference type="AlphaFoldDB" id="A0AAW8UEX4"/>
<dbReference type="Pfam" id="PF01381">
    <property type="entry name" value="HTH_3"/>
    <property type="match status" value="1"/>
</dbReference>
<dbReference type="GO" id="GO:0003677">
    <property type="term" value="F:DNA binding"/>
    <property type="evidence" value="ECO:0007669"/>
    <property type="project" value="InterPro"/>
</dbReference>
<evidence type="ECO:0000313" key="2">
    <source>
        <dbReference type="EMBL" id="MDT2944644.1"/>
    </source>
</evidence>
<dbReference type="Proteomes" id="UP001250218">
    <property type="component" value="Unassembled WGS sequence"/>
</dbReference>
<gene>
    <name evidence="2" type="ORF">P7I04_01155</name>
</gene>
<dbReference type="Gene3D" id="1.10.260.40">
    <property type="entry name" value="lambda repressor-like DNA-binding domains"/>
    <property type="match status" value="1"/>
</dbReference>
<accession>A0AAW8UEX4</accession>
<dbReference type="RefSeq" id="WP_311803920.1">
    <property type="nucleotide sequence ID" value="NZ_JARQCL010000002.1"/>
</dbReference>
<sequence length="217" mass="25422">MTVLDRIKELAKKHDKTVKEVATDLEMGENSLYRFEKTIPNGQTLLKLAKYFNTSVDYLLELSESPESHDDLGILLGGVIFSEEEIWQIVDKLNETGTTLKEYASWVKAQSEYQSEMWKDIKQKPYLEKLDDIPVNILWKLNELDNFYRKTFTLNENEILYLLNSSYYVLKSKIKGKSSDQKEKQLIAYSNKLSSLLPEKELNAFWDELNKEMDEIE</sequence>
<name>A0AAW8UEX4_9LACT</name>
<organism evidence="2 3">
    <name type="scientific">Lactococcus lactis</name>
    <dbReference type="NCBI Taxonomy" id="1358"/>
    <lineage>
        <taxon>Bacteria</taxon>
        <taxon>Bacillati</taxon>
        <taxon>Bacillota</taxon>
        <taxon>Bacilli</taxon>
        <taxon>Lactobacillales</taxon>
        <taxon>Streptococcaceae</taxon>
        <taxon>Lactococcus</taxon>
    </lineage>
</organism>
<dbReference type="SUPFAM" id="SSF47413">
    <property type="entry name" value="lambda repressor-like DNA-binding domains"/>
    <property type="match status" value="1"/>
</dbReference>
<protein>
    <submittedName>
        <fullName evidence="2">Helix-turn-helix transcriptional regulator</fullName>
    </submittedName>
</protein>